<keyword evidence="2" id="KW-1133">Transmembrane helix</keyword>
<dbReference type="GO" id="GO:0016998">
    <property type="term" value="P:cell wall macromolecule catabolic process"/>
    <property type="evidence" value="ECO:0007669"/>
    <property type="project" value="InterPro"/>
</dbReference>
<evidence type="ECO:0000256" key="2">
    <source>
        <dbReference type="SAM" id="Phobius"/>
    </source>
</evidence>
<sequence length="282" mass="34319">MRKRKRQHTAKKRKEFSWNKFLVVFILFFSLLIGGFLYVRKYYPAHYQRILNKVFLSKTNIDYENKRIERISYNYRTKTFGIDLSHYQERNDIVWDSLYLERGNIPLKFAIFRATMGNNTRDKNFHYFWEQAKKQKLVRGAYHFYRPDEDPVQQATSYLQTITLEKGDFLPILDIEKLPKKKKVKQYLQDIQVWLDIVEKKYGRKPIIYTYISFYNDYLHDKFKNYPLWIANYNNVLTPTHVHNWKMWQFTENGITPGSKVKIDLNIYNGSEEQMQELLIQK</sequence>
<dbReference type="PANTHER" id="PTHR34135:SF2">
    <property type="entry name" value="LYSOZYME"/>
    <property type="match status" value="1"/>
</dbReference>
<dbReference type="GO" id="GO:0009253">
    <property type="term" value="P:peptidoglycan catabolic process"/>
    <property type="evidence" value="ECO:0007669"/>
    <property type="project" value="InterPro"/>
</dbReference>
<feature type="transmembrane region" description="Helical" evidence="2">
    <location>
        <begin position="21"/>
        <end position="39"/>
    </location>
</feature>
<dbReference type="SUPFAM" id="SSF51445">
    <property type="entry name" value="(Trans)glycosidases"/>
    <property type="match status" value="1"/>
</dbReference>
<dbReference type="PROSITE" id="PS51904">
    <property type="entry name" value="GLYCOSYL_HYDROL_F25_2"/>
    <property type="match status" value="1"/>
</dbReference>
<dbReference type="AlphaFoldDB" id="A0A0B7IU89"/>
<comment type="similarity">
    <text evidence="1">Belongs to the glycosyl hydrolase 25 family.</text>
</comment>
<dbReference type="Pfam" id="PF01183">
    <property type="entry name" value="Glyco_hydro_25"/>
    <property type="match status" value="1"/>
</dbReference>
<evidence type="ECO:0000313" key="4">
    <source>
        <dbReference type="Proteomes" id="UP000038200"/>
    </source>
</evidence>
<dbReference type="OrthoDB" id="9798192at2"/>
<gene>
    <name evidence="3" type="ORF">CCAND93_460007</name>
</gene>
<dbReference type="Proteomes" id="UP000038200">
    <property type="component" value="Unassembled WGS sequence"/>
</dbReference>
<reference evidence="3 4" key="1">
    <citation type="submission" date="2015-01" db="EMBL/GenBank/DDBJ databases">
        <authorList>
            <person name="Xiang T."/>
            <person name="Song Y."/>
            <person name="Huang L."/>
            <person name="Wang B."/>
            <person name="Wu P."/>
        </authorList>
    </citation>
    <scope>NUCLEOTIDE SEQUENCE [LARGE SCALE GENOMIC DNA]</scope>
    <source>
        <strain evidence="3 4">CcD93</strain>
    </source>
</reference>
<organism evidence="3 4">
    <name type="scientific">Capnocytophaga canis</name>
    <dbReference type="NCBI Taxonomy" id="1848903"/>
    <lineage>
        <taxon>Bacteria</taxon>
        <taxon>Pseudomonadati</taxon>
        <taxon>Bacteroidota</taxon>
        <taxon>Flavobacteriia</taxon>
        <taxon>Flavobacteriales</taxon>
        <taxon>Flavobacteriaceae</taxon>
        <taxon>Capnocytophaga</taxon>
    </lineage>
</organism>
<dbReference type="GO" id="GO:0003796">
    <property type="term" value="F:lysozyme activity"/>
    <property type="evidence" value="ECO:0007669"/>
    <property type="project" value="InterPro"/>
</dbReference>
<keyword evidence="2" id="KW-0472">Membrane</keyword>
<dbReference type="GO" id="GO:0016052">
    <property type="term" value="P:carbohydrate catabolic process"/>
    <property type="evidence" value="ECO:0007669"/>
    <property type="project" value="TreeGrafter"/>
</dbReference>
<dbReference type="InterPro" id="IPR002053">
    <property type="entry name" value="Glyco_hydro_25"/>
</dbReference>
<dbReference type="PANTHER" id="PTHR34135">
    <property type="entry name" value="LYSOZYME"/>
    <property type="match status" value="1"/>
</dbReference>
<dbReference type="STRING" id="1848903.CCAND38_330027"/>
<proteinExistence type="inferred from homology"/>
<evidence type="ECO:0000313" key="3">
    <source>
        <dbReference type="EMBL" id="CEN53518.1"/>
    </source>
</evidence>
<dbReference type="Gene3D" id="3.20.20.80">
    <property type="entry name" value="Glycosidases"/>
    <property type="match status" value="1"/>
</dbReference>
<protein>
    <submittedName>
        <fullName evidence="3">Glycosyl hydrolase family 25</fullName>
    </submittedName>
</protein>
<accession>A0A0B7IU89</accession>
<dbReference type="InterPro" id="IPR017853">
    <property type="entry name" value="GH"/>
</dbReference>
<keyword evidence="3" id="KW-0378">Hydrolase</keyword>
<keyword evidence="2" id="KW-0812">Transmembrane</keyword>
<evidence type="ECO:0000256" key="1">
    <source>
        <dbReference type="ARBA" id="ARBA00010646"/>
    </source>
</evidence>
<name>A0A0B7IU89_9FLAO</name>
<dbReference type="EMBL" id="CDOL01000235">
    <property type="protein sequence ID" value="CEN53518.1"/>
    <property type="molecule type" value="Genomic_DNA"/>
</dbReference>